<proteinExistence type="predicted"/>
<evidence type="ECO:0000313" key="2">
    <source>
        <dbReference type="Proteomes" id="UP001146120"/>
    </source>
</evidence>
<dbReference type="EMBL" id="DAKRPA010000293">
    <property type="protein sequence ID" value="DAZ93768.1"/>
    <property type="molecule type" value="Genomic_DNA"/>
</dbReference>
<organism evidence="1 2">
    <name type="scientific">Lagenidium giganteum</name>
    <dbReference type="NCBI Taxonomy" id="4803"/>
    <lineage>
        <taxon>Eukaryota</taxon>
        <taxon>Sar</taxon>
        <taxon>Stramenopiles</taxon>
        <taxon>Oomycota</taxon>
        <taxon>Peronosporomycetes</taxon>
        <taxon>Pythiales</taxon>
        <taxon>Pythiaceae</taxon>
    </lineage>
</organism>
<dbReference type="Proteomes" id="UP001146120">
    <property type="component" value="Unassembled WGS sequence"/>
</dbReference>
<feature type="non-terminal residue" evidence="1">
    <location>
        <position position="1"/>
    </location>
</feature>
<reference evidence="1" key="1">
    <citation type="submission" date="2022-11" db="EMBL/GenBank/DDBJ databases">
        <authorList>
            <person name="Morgan W.R."/>
            <person name="Tartar A."/>
        </authorList>
    </citation>
    <scope>NUCLEOTIDE SEQUENCE</scope>
    <source>
        <strain evidence="1">ARSEF 373</strain>
    </source>
</reference>
<comment type="caution">
    <text evidence="1">The sequence shown here is derived from an EMBL/GenBank/DDBJ whole genome shotgun (WGS) entry which is preliminary data.</text>
</comment>
<evidence type="ECO:0000313" key="1">
    <source>
        <dbReference type="EMBL" id="DAZ93768.1"/>
    </source>
</evidence>
<sequence length="177" mass="20501">GVHREQNRVDCHRRNTVRPVVWLRSRCQQSAYIWESRLRLPARKTKISPAASESDRSWMSDQCAASWLGTPSVPEGMANPRLSQRRNGGVVDVTFDETHSAAAYEIQRQEFRELAMHTRVELEYYNRAATSIVDTMYYSQQPRAEKPSTNDVVLLEDFVRTFDLSQLNHACLLPYLR</sequence>
<dbReference type="AlphaFoldDB" id="A0AAV2YIV6"/>
<reference evidence="1" key="2">
    <citation type="journal article" date="2023" name="Microbiol Resour">
        <title>Decontamination and Annotation of the Draft Genome Sequence of the Oomycete Lagenidium giganteum ARSEF 373.</title>
        <authorList>
            <person name="Morgan W.R."/>
            <person name="Tartar A."/>
        </authorList>
    </citation>
    <scope>NUCLEOTIDE SEQUENCE</scope>
    <source>
        <strain evidence="1">ARSEF 373</strain>
    </source>
</reference>
<gene>
    <name evidence="1" type="ORF">N0F65_010460</name>
</gene>
<accession>A0AAV2YIV6</accession>
<name>A0AAV2YIV6_9STRA</name>
<protein>
    <submittedName>
        <fullName evidence="1">Uncharacterized protein</fullName>
    </submittedName>
</protein>
<keyword evidence="2" id="KW-1185">Reference proteome</keyword>